<name>A0AAN8CF17_9TELE</name>
<keyword evidence="2" id="KW-1185">Reference proteome</keyword>
<dbReference type="Proteomes" id="UP001335648">
    <property type="component" value="Unassembled WGS sequence"/>
</dbReference>
<evidence type="ECO:0000313" key="1">
    <source>
        <dbReference type="EMBL" id="KAK5902534.1"/>
    </source>
</evidence>
<reference evidence="1 2" key="1">
    <citation type="journal article" date="2023" name="Mol. Biol. Evol.">
        <title>Genomics of Secondarily Temperate Adaptation in the Only Non-Antarctic Icefish.</title>
        <authorList>
            <person name="Rivera-Colon A.G."/>
            <person name="Rayamajhi N."/>
            <person name="Minhas B.F."/>
            <person name="Madrigal G."/>
            <person name="Bilyk K.T."/>
            <person name="Yoon V."/>
            <person name="Hune M."/>
            <person name="Gregory S."/>
            <person name="Cheng C.H.C."/>
            <person name="Catchen J.M."/>
        </authorList>
    </citation>
    <scope>NUCLEOTIDE SEQUENCE [LARGE SCALE GENOMIC DNA]</scope>
    <source>
        <strain evidence="1">JC2023a</strain>
    </source>
</reference>
<accession>A0AAN8CF17</accession>
<gene>
    <name evidence="1" type="ORF">CesoFtcFv8_007778</name>
</gene>
<evidence type="ECO:0000313" key="2">
    <source>
        <dbReference type="Proteomes" id="UP001335648"/>
    </source>
</evidence>
<protein>
    <submittedName>
        <fullName evidence="1">Uncharacterized protein</fullName>
    </submittedName>
</protein>
<dbReference type="EMBL" id="JAULUE010002051">
    <property type="protein sequence ID" value="KAK5902534.1"/>
    <property type="molecule type" value="Genomic_DNA"/>
</dbReference>
<comment type="caution">
    <text evidence="1">The sequence shown here is derived from an EMBL/GenBank/DDBJ whole genome shotgun (WGS) entry which is preliminary data.</text>
</comment>
<sequence length="70" mass="7501">MFDSGYLSTSLDCCHWMVKRRRWITSGSSVLLGVSRRPAGSPSLGHSRPVSGCCSWRTAGSSVVLREGAG</sequence>
<dbReference type="AlphaFoldDB" id="A0AAN8CF17"/>
<organism evidence="1 2">
    <name type="scientific">Champsocephalus esox</name>
    <name type="common">pike icefish</name>
    <dbReference type="NCBI Taxonomy" id="159716"/>
    <lineage>
        <taxon>Eukaryota</taxon>
        <taxon>Metazoa</taxon>
        <taxon>Chordata</taxon>
        <taxon>Craniata</taxon>
        <taxon>Vertebrata</taxon>
        <taxon>Euteleostomi</taxon>
        <taxon>Actinopterygii</taxon>
        <taxon>Neopterygii</taxon>
        <taxon>Teleostei</taxon>
        <taxon>Neoteleostei</taxon>
        <taxon>Acanthomorphata</taxon>
        <taxon>Eupercaria</taxon>
        <taxon>Perciformes</taxon>
        <taxon>Notothenioidei</taxon>
        <taxon>Channichthyidae</taxon>
        <taxon>Champsocephalus</taxon>
    </lineage>
</organism>
<proteinExistence type="predicted"/>